<evidence type="ECO:0000313" key="9">
    <source>
        <dbReference type="Proteomes" id="UP001152798"/>
    </source>
</evidence>
<name>A0A9P0H9V6_NEZVI</name>
<gene>
    <name evidence="8" type="ORF">NEZAVI_LOCUS7951</name>
</gene>
<dbReference type="EMBL" id="OV725080">
    <property type="protein sequence ID" value="CAH1398265.1"/>
    <property type="molecule type" value="Genomic_DNA"/>
</dbReference>
<dbReference type="SMART" id="SM01415">
    <property type="entry name" value="DUF106"/>
    <property type="match status" value="1"/>
</dbReference>
<evidence type="ECO:0000256" key="3">
    <source>
        <dbReference type="ARBA" id="ARBA00020822"/>
    </source>
</evidence>
<keyword evidence="9" id="KW-1185">Reference proteome</keyword>
<dbReference type="InterPro" id="IPR002809">
    <property type="entry name" value="EMC3/TMCO1"/>
</dbReference>
<sequence>MTELLLDSNIRIFVNFSMALTIFLIRILRVYMIKLFFQEEFIDLRNIQCIQALQRAEALLNNGHVLIRRSFISRKLFFCHESRGFFTIYEAKNTKNEEESMSSFFKDLGALAEYCRNNLVSVVPPILAGTWVHFTFGDLICTKIPFFITQQFKAILQAGVDVRDLDAYWVSSSSWYFINHFSSSSISRIFLGCDENDHIEPSSPRAVAALFKETKEKVLSMRENLEIYKHKWSLLNGFED</sequence>
<dbReference type="OrthoDB" id="6745403at2759"/>
<comment type="subcellular location">
    <subcellularLocation>
        <location evidence="1">Membrane</location>
        <topology evidence="1">Multi-pass membrane protein</topology>
    </subcellularLocation>
</comment>
<keyword evidence="5 7" id="KW-1133">Transmembrane helix</keyword>
<evidence type="ECO:0000313" key="8">
    <source>
        <dbReference type="EMBL" id="CAH1398265.1"/>
    </source>
</evidence>
<comment type="similarity">
    <text evidence="2">Belongs to the EMC3 family.</text>
</comment>
<dbReference type="Pfam" id="PF01956">
    <property type="entry name" value="EMC3_TMCO1"/>
    <property type="match status" value="1"/>
</dbReference>
<evidence type="ECO:0000256" key="7">
    <source>
        <dbReference type="SAM" id="Phobius"/>
    </source>
</evidence>
<dbReference type="PANTHER" id="PTHR13116:SF5">
    <property type="entry name" value="ER MEMBRANE PROTEIN COMPLEX SUBUNIT 3"/>
    <property type="match status" value="1"/>
</dbReference>
<evidence type="ECO:0000256" key="5">
    <source>
        <dbReference type="ARBA" id="ARBA00022989"/>
    </source>
</evidence>
<dbReference type="PANTHER" id="PTHR13116">
    <property type="entry name" value="ER MEMBRANE PROTEIN COMPLEX SUBUNIT 3"/>
    <property type="match status" value="1"/>
</dbReference>
<proteinExistence type="inferred from homology"/>
<dbReference type="Proteomes" id="UP001152798">
    <property type="component" value="Chromosome 4"/>
</dbReference>
<dbReference type="GO" id="GO:0072546">
    <property type="term" value="C:EMC complex"/>
    <property type="evidence" value="ECO:0007669"/>
    <property type="project" value="TreeGrafter"/>
</dbReference>
<evidence type="ECO:0000256" key="1">
    <source>
        <dbReference type="ARBA" id="ARBA00004141"/>
    </source>
</evidence>
<protein>
    <recommendedName>
        <fullName evidence="3">ER membrane protein complex subunit 3</fullName>
    </recommendedName>
</protein>
<dbReference type="GO" id="GO:0034975">
    <property type="term" value="P:protein folding in endoplasmic reticulum"/>
    <property type="evidence" value="ECO:0007669"/>
    <property type="project" value="TreeGrafter"/>
</dbReference>
<evidence type="ECO:0000256" key="6">
    <source>
        <dbReference type="ARBA" id="ARBA00023136"/>
    </source>
</evidence>
<evidence type="ECO:0000256" key="2">
    <source>
        <dbReference type="ARBA" id="ARBA00005376"/>
    </source>
</evidence>
<dbReference type="InterPro" id="IPR008568">
    <property type="entry name" value="EMC3"/>
</dbReference>
<accession>A0A9P0H9V6</accession>
<dbReference type="AlphaFoldDB" id="A0A9P0H9V6"/>
<evidence type="ECO:0000256" key="4">
    <source>
        <dbReference type="ARBA" id="ARBA00022692"/>
    </source>
</evidence>
<organism evidence="8 9">
    <name type="scientific">Nezara viridula</name>
    <name type="common">Southern green stink bug</name>
    <name type="synonym">Cimex viridulus</name>
    <dbReference type="NCBI Taxonomy" id="85310"/>
    <lineage>
        <taxon>Eukaryota</taxon>
        <taxon>Metazoa</taxon>
        <taxon>Ecdysozoa</taxon>
        <taxon>Arthropoda</taxon>
        <taxon>Hexapoda</taxon>
        <taxon>Insecta</taxon>
        <taxon>Pterygota</taxon>
        <taxon>Neoptera</taxon>
        <taxon>Paraneoptera</taxon>
        <taxon>Hemiptera</taxon>
        <taxon>Heteroptera</taxon>
        <taxon>Panheteroptera</taxon>
        <taxon>Pentatomomorpha</taxon>
        <taxon>Pentatomoidea</taxon>
        <taxon>Pentatomidae</taxon>
        <taxon>Pentatominae</taxon>
        <taxon>Nezara</taxon>
    </lineage>
</organism>
<reference evidence="8" key="1">
    <citation type="submission" date="2022-01" db="EMBL/GenBank/DDBJ databases">
        <authorList>
            <person name="King R."/>
        </authorList>
    </citation>
    <scope>NUCLEOTIDE SEQUENCE</scope>
</reference>
<feature type="transmembrane region" description="Helical" evidence="7">
    <location>
        <begin position="12"/>
        <end position="32"/>
    </location>
</feature>
<keyword evidence="4 7" id="KW-0812">Transmembrane</keyword>
<keyword evidence="6 7" id="KW-0472">Membrane</keyword>